<sequence>MVTYIMLGLEPKLDQPFLVLYTHNFAVGMKLKNVTYSGFCHMIIAKCLYDAWDTISKLRHSVRDKRNELQLMKQNLKVSSILTAQMKYLEEWARLDQDHSSSLSGLGEVLKANTLRLPLGGARVLMRYSPIYCPLVEFRWSSFLQADVQQMKDAVCSAVDVMQATAFSICFLLPKAEDVNSLTGELASIISNERGLLSECKDLLSTVAAMQIDEIDGISSNNMITIVFAGVGTLLTKEVFVLP</sequence>
<name>A0AAN8ZHZ1_9MAGN</name>
<dbReference type="GO" id="GO:0005880">
    <property type="term" value="C:nuclear microtubule"/>
    <property type="evidence" value="ECO:0007669"/>
    <property type="project" value="TreeGrafter"/>
</dbReference>
<accession>A0AAN8ZHZ1</accession>
<dbReference type="AlphaFoldDB" id="A0AAN8ZHZ1"/>
<protein>
    <submittedName>
        <fullName evidence="2">QWRF family</fullName>
    </submittedName>
</protein>
<dbReference type="Proteomes" id="UP001370490">
    <property type="component" value="Unassembled WGS sequence"/>
</dbReference>
<comment type="similarity">
    <text evidence="1">Belongs to the QWRF family.</text>
</comment>
<dbReference type="Pfam" id="PF04484">
    <property type="entry name" value="QWRF"/>
    <property type="match status" value="2"/>
</dbReference>
<organism evidence="2 3">
    <name type="scientific">Dillenia turbinata</name>
    <dbReference type="NCBI Taxonomy" id="194707"/>
    <lineage>
        <taxon>Eukaryota</taxon>
        <taxon>Viridiplantae</taxon>
        <taxon>Streptophyta</taxon>
        <taxon>Embryophyta</taxon>
        <taxon>Tracheophyta</taxon>
        <taxon>Spermatophyta</taxon>
        <taxon>Magnoliopsida</taxon>
        <taxon>eudicotyledons</taxon>
        <taxon>Gunneridae</taxon>
        <taxon>Pentapetalae</taxon>
        <taxon>Dilleniales</taxon>
        <taxon>Dilleniaceae</taxon>
        <taxon>Dillenia</taxon>
    </lineage>
</organism>
<reference evidence="2 3" key="1">
    <citation type="submission" date="2023-12" db="EMBL/GenBank/DDBJ databases">
        <title>A high-quality genome assembly for Dillenia turbinata (Dilleniales).</title>
        <authorList>
            <person name="Chanderbali A."/>
        </authorList>
    </citation>
    <scope>NUCLEOTIDE SEQUENCE [LARGE SCALE GENOMIC DNA]</scope>
    <source>
        <strain evidence="2">LSX21</strain>
        <tissue evidence="2">Leaf</tissue>
    </source>
</reference>
<gene>
    <name evidence="2" type="ORF">RJ641_032104</name>
</gene>
<proteinExistence type="inferred from homology"/>
<dbReference type="EMBL" id="JBAMMX010000006">
    <property type="protein sequence ID" value="KAK6938596.1"/>
    <property type="molecule type" value="Genomic_DNA"/>
</dbReference>
<comment type="caution">
    <text evidence="2">The sequence shown here is derived from an EMBL/GenBank/DDBJ whole genome shotgun (WGS) entry which is preliminary data.</text>
</comment>
<evidence type="ECO:0000313" key="3">
    <source>
        <dbReference type="Proteomes" id="UP001370490"/>
    </source>
</evidence>
<dbReference type="PANTHER" id="PTHR31807:SF2">
    <property type="entry name" value="PROTEIN SNOWY COTYLEDON 3"/>
    <property type="match status" value="1"/>
</dbReference>
<dbReference type="GO" id="GO:0005737">
    <property type="term" value="C:cytoplasm"/>
    <property type="evidence" value="ECO:0007669"/>
    <property type="project" value="TreeGrafter"/>
</dbReference>
<evidence type="ECO:0000313" key="2">
    <source>
        <dbReference type="EMBL" id="KAK6938596.1"/>
    </source>
</evidence>
<dbReference type="GO" id="GO:0051225">
    <property type="term" value="P:spindle assembly"/>
    <property type="evidence" value="ECO:0007669"/>
    <property type="project" value="TreeGrafter"/>
</dbReference>
<evidence type="ECO:0000256" key="1">
    <source>
        <dbReference type="ARBA" id="ARBA00010016"/>
    </source>
</evidence>
<dbReference type="GO" id="GO:0008017">
    <property type="term" value="F:microtubule binding"/>
    <property type="evidence" value="ECO:0007669"/>
    <property type="project" value="TreeGrafter"/>
</dbReference>
<keyword evidence="3" id="KW-1185">Reference proteome</keyword>
<dbReference type="InterPro" id="IPR007573">
    <property type="entry name" value="QWRF"/>
</dbReference>
<dbReference type="PANTHER" id="PTHR31807">
    <property type="entry name" value="AUGMIN FAMILY MEMBER"/>
    <property type="match status" value="1"/>
</dbReference>